<dbReference type="SUPFAM" id="SSF52540">
    <property type="entry name" value="P-loop containing nucleoside triphosphate hydrolases"/>
    <property type="match status" value="1"/>
</dbReference>
<evidence type="ECO:0000256" key="1">
    <source>
        <dbReference type="ARBA" id="ARBA00022741"/>
    </source>
</evidence>
<dbReference type="GO" id="GO:0005737">
    <property type="term" value="C:cytoplasm"/>
    <property type="evidence" value="ECO:0007669"/>
    <property type="project" value="TreeGrafter"/>
</dbReference>
<proteinExistence type="predicted"/>
<dbReference type="GO" id="GO:0035556">
    <property type="term" value="P:intracellular signal transduction"/>
    <property type="evidence" value="ECO:0007669"/>
    <property type="project" value="InterPro"/>
</dbReference>
<gene>
    <name evidence="5" type="ORF">STIAU_0422</name>
</gene>
<dbReference type="PROSITE" id="PS50005">
    <property type="entry name" value="TPR"/>
    <property type="match status" value="1"/>
</dbReference>
<dbReference type="SMART" id="SM00044">
    <property type="entry name" value="CYCc"/>
    <property type="match status" value="1"/>
</dbReference>
<dbReference type="InterPro" id="IPR029787">
    <property type="entry name" value="Nucleotide_cyclase"/>
</dbReference>
<dbReference type="GO" id="GO:0009190">
    <property type="term" value="P:cyclic nucleotide biosynthetic process"/>
    <property type="evidence" value="ECO:0007669"/>
    <property type="project" value="InterPro"/>
</dbReference>
<dbReference type="InterPro" id="IPR011990">
    <property type="entry name" value="TPR-like_helical_dom_sf"/>
</dbReference>
<accession>Q08WA0</accession>
<organism evidence="5 6">
    <name type="scientific">Stigmatella aurantiaca (strain DW4/3-1)</name>
    <dbReference type="NCBI Taxonomy" id="378806"/>
    <lineage>
        <taxon>Bacteria</taxon>
        <taxon>Pseudomonadati</taxon>
        <taxon>Myxococcota</taxon>
        <taxon>Myxococcia</taxon>
        <taxon>Myxococcales</taxon>
        <taxon>Cystobacterineae</taxon>
        <taxon>Archangiaceae</taxon>
        <taxon>Stigmatella</taxon>
    </lineage>
</organism>
<dbReference type="PATRIC" id="fig|378806.16.peg.3757"/>
<protein>
    <submittedName>
        <fullName evidence="5">Adenylyl cyclase class-3/4/guanylyl cyclase:Tetratricopeptide TPR_4, putative</fullName>
    </submittedName>
</protein>
<dbReference type="InterPro" id="IPR001054">
    <property type="entry name" value="A/G_cyclase"/>
</dbReference>
<dbReference type="CDD" id="cd07302">
    <property type="entry name" value="CHD"/>
    <property type="match status" value="1"/>
</dbReference>
<evidence type="ECO:0000256" key="3">
    <source>
        <dbReference type="PROSITE-ProRule" id="PRU00339"/>
    </source>
</evidence>
<dbReference type="SUPFAM" id="SSF55073">
    <property type="entry name" value="Nucleotide cyclase"/>
    <property type="match status" value="1"/>
</dbReference>
<dbReference type="SMART" id="SM00028">
    <property type="entry name" value="TPR"/>
    <property type="match status" value="4"/>
</dbReference>
<dbReference type="Pfam" id="PF13191">
    <property type="entry name" value="AAA_16"/>
    <property type="match status" value="1"/>
</dbReference>
<dbReference type="EMBL" id="AAMD01000104">
    <property type="protein sequence ID" value="EAU64765.1"/>
    <property type="molecule type" value="Genomic_DNA"/>
</dbReference>
<dbReference type="PANTHER" id="PTHR16305">
    <property type="entry name" value="TESTICULAR SOLUBLE ADENYLYL CYCLASE"/>
    <property type="match status" value="1"/>
</dbReference>
<feature type="domain" description="Guanylate cyclase" evidence="4">
    <location>
        <begin position="85"/>
        <end position="216"/>
    </location>
</feature>
<sequence>MRAPESRHSALKWAWNCLPVERSIPSGFGSQYHSLGRHAVWDRGSILECFRCRASGPADAAYCYRCGTALSAPAPAQGGTRRLLTVLFSDLSGYTAMNEVLDPEEVSEVLGRIKEGARRIVEAHGGVVNQFVGDEVMALFGMPTAHEDDARRAVSAALEMHRFVGELSAEVAPRLGRPLHLHTGLTTGTVLVRPSDIRDGLYSVTGDTVNTAARLLSKAEQDEILIGAPTSRLAAPFFQVKEREPLDLKGKARRVPAYRVLGPAARTSFEVSQRRGLTAYIGRQKELKQLEGLLARTVAGEHMAITVAGPPGLGKSRLLYEVEHRALQWGMLVLHGRCEAYGSVTPYQPFLHVLRDLLGLTEEGAPREVRARVDAAVRVLENAELERRLPFLLHLLSLNAGQNMAPGGLEGDQLRRELAETLRVLLHGLAHRLPVLLMLEDWHWADAASDAALRYLVSTIEGFPVMFLVNHRDDYCPRWGSVPSVALRLGPLQPEETASMVRALLGGAGTLPERLFAMVHERTGGNPFFIEEVCRALLEGEEVVIEEAGPRLTRELTRLDVPDSVQAVVRARIDRLGAAEAEVLALAAVVGTDVPLRLLERLVEAPERLPDLLERLKAAEMLWEDGEGREQMYRFKHLIIHDVAYGSQMLSQRRGLHIRVGEVLEELSAIRPMEHFEALAHHYGRGEQYGKASLYAELAGDKAAQSHALEAARRQYERALEFLEKLDRTQELMRRRVELVIRWSKAALHKPSTRQVNALEECYAISLEIGYPKGAMRCGFWAGFLQYALGNQAEAVWHFERVLPLARELGDGQMVAQIQLSLGQSFAVSTEYQQALECFSKGMAFPPSFGVEAHAAKAYAMGYLGMLHGDQGRFDEGYRCLEEGLRMVRTLGRRSLEGSVVTLQAMVRLWQGDWNASLEAALWLRSEAERMGGPFIIAMSKTVEGFARFHLSGGAAAITLLSEAVSWLEENDTRLALSWNQACLAEALALEGRGDEARRQADRALTRALSGDRRGEAMAHRALGLAAARSYLPDHARALEHLEKSIEVARRKDSPREEALSRFRMAESLRALGRRDEAAHQLGLSLPRLEEMNMVWYRQQAHVLWEGLAGALPR</sequence>
<evidence type="ECO:0000313" key="6">
    <source>
        <dbReference type="Proteomes" id="UP000032702"/>
    </source>
</evidence>
<dbReference type="Gene3D" id="1.25.40.10">
    <property type="entry name" value="Tetratricopeptide repeat domain"/>
    <property type="match status" value="2"/>
</dbReference>
<dbReference type="SUPFAM" id="SSF48452">
    <property type="entry name" value="TPR-like"/>
    <property type="match status" value="2"/>
</dbReference>
<feature type="repeat" description="TPR" evidence="3">
    <location>
        <begin position="816"/>
        <end position="849"/>
    </location>
</feature>
<dbReference type="InterPro" id="IPR027417">
    <property type="entry name" value="P-loop_NTPase"/>
</dbReference>
<dbReference type="PANTHER" id="PTHR16305:SF28">
    <property type="entry name" value="GUANYLATE CYCLASE DOMAIN-CONTAINING PROTEIN"/>
    <property type="match status" value="1"/>
</dbReference>
<dbReference type="Proteomes" id="UP000032702">
    <property type="component" value="Unassembled WGS sequence"/>
</dbReference>
<evidence type="ECO:0000259" key="4">
    <source>
        <dbReference type="PROSITE" id="PS50125"/>
    </source>
</evidence>
<dbReference type="PROSITE" id="PS50125">
    <property type="entry name" value="GUANYLATE_CYCLASE_2"/>
    <property type="match status" value="1"/>
</dbReference>
<comment type="caution">
    <text evidence="5">The sequence shown here is derived from an EMBL/GenBank/DDBJ whole genome shotgun (WGS) entry which is preliminary data.</text>
</comment>
<dbReference type="AlphaFoldDB" id="Q08WA0"/>
<keyword evidence="1" id="KW-0547">Nucleotide-binding</keyword>
<dbReference type="GO" id="GO:0005524">
    <property type="term" value="F:ATP binding"/>
    <property type="evidence" value="ECO:0007669"/>
    <property type="project" value="UniProtKB-KW"/>
</dbReference>
<evidence type="ECO:0000256" key="2">
    <source>
        <dbReference type="ARBA" id="ARBA00022840"/>
    </source>
</evidence>
<dbReference type="Pfam" id="PF00211">
    <property type="entry name" value="Guanylate_cyc"/>
    <property type="match status" value="1"/>
</dbReference>
<reference evidence="5 6" key="1">
    <citation type="submission" date="2006-04" db="EMBL/GenBank/DDBJ databases">
        <authorList>
            <person name="Nierman W.C."/>
        </authorList>
    </citation>
    <scope>NUCLEOTIDE SEQUENCE [LARGE SCALE GENOMIC DNA]</scope>
    <source>
        <strain evidence="5 6">DW4/3-1</strain>
    </source>
</reference>
<dbReference type="GO" id="GO:0004016">
    <property type="term" value="F:adenylate cyclase activity"/>
    <property type="evidence" value="ECO:0007669"/>
    <property type="project" value="TreeGrafter"/>
</dbReference>
<evidence type="ECO:0000313" key="5">
    <source>
        <dbReference type="EMBL" id="EAU64765.1"/>
    </source>
</evidence>
<dbReference type="InterPro" id="IPR041664">
    <property type="entry name" value="AAA_16"/>
</dbReference>
<dbReference type="Gene3D" id="3.30.70.1230">
    <property type="entry name" value="Nucleotide cyclase"/>
    <property type="match status" value="1"/>
</dbReference>
<name>Q08WA0_STIAD</name>
<keyword evidence="3" id="KW-0802">TPR repeat</keyword>
<keyword evidence="2" id="KW-0067">ATP-binding</keyword>
<dbReference type="InterPro" id="IPR019734">
    <property type="entry name" value="TPR_rpt"/>
</dbReference>